<protein>
    <recommendedName>
        <fullName evidence="8">Tagaturonate reductase</fullName>
    </recommendedName>
</protein>
<evidence type="ECO:0000313" key="6">
    <source>
        <dbReference type="EMBL" id="OTN76789.1"/>
    </source>
</evidence>
<dbReference type="RefSeq" id="WP_086274800.1">
    <property type="nucleotide sequence ID" value="NZ_NGKU01000001.1"/>
</dbReference>
<dbReference type="PRINTS" id="PR00084">
    <property type="entry name" value="MTLDHDRGNASE"/>
</dbReference>
<dbReference type="OrthoDB" id="9768714at2"/>
<dbReference type="InterPro" id="IPR008927">
    <property type="entry name" value="6-PGluconate_DH-like_C_sf"/>
</dbReference>
<name>A0A242A794_9ENTE</name>
<evidence type="ECO:0008006" key="8">
    <source>
        <dbReference type="Google" id="ProtNLM"/>
    </source>
</evidence>
<accession>A0A242A794</accession>
<evidence type="ECO:0000256" key="3">
    <source>
        <dbReference type="ARBA" id="ARBA00048615"/>
    </source>
</evidence>
<dbReference type="AlphaFoldDB" id="A0A242A794"/>
<dbReference type="Pfam" id="PF08125">
    <property type="entry name" value="Mannitol_dh_C"/>
    <property type="match status" value="1"/>
</dbReference>
<keyword evidence="2" id="KW-0520">NAD</keyword>
<reference evidence="6 7" key="1">
    <citation type="submission" date="2017-05" db="EMBL/GenBank/DDBJ databases">
        <title>The Genome Sequence of Enterococcus sp. 8G7_MSG3316.</title>
        <authorList>
            <consortium name="The Broad Institute Genomics Platform"/>
            <consortium name="The Broad Institute Genomic Center for Infectious Diseases"/>
            <person name="Earl A."/>
            <person name="Manson A."/>
            <person name="Schwartman J."/>
            <person name="Gilmore M."/>
            <person name="Abouelleil A."/>
            <person name="Cao P."/>
            <person name="Chapman S."/>
            <person name="Cusick C."/>
            <person name="Shea T."/>
            <person name="Young S."/>
            <person name="Neafsey D."/>
            <person name="Nusbaum C."/>
            <person name="Birren B."/>
        </authorList>
    </citation>
    <scope>NUCLEOTIDE SEQUENCE [LARGE SCALE GENOMIC DNA]</scope>
    <source>
        <strain evidence="6 7">8G7_MSG3316</strain>
    </source>
</reference>
<dbReference type="SUPFAM" id="SSF48179">
    <property type="entry name" value="6-phosphogluconate dehydrogenase C-terminal domain-like"/>
    <property type="match status" value="1"/>
</dbReference>
<dbReference type="Proteomes" id="UP000195043">
    <property type="component" value="Unassembled WGS sequence"/>
</dbReference>
<dbReference type="STRING" id="1834191.A5886_001868"/>
<feature type="domain" description="Mannitol dehydrogenase C-terminal" evidence="5">
    <location>
        <begin position="265"/>
        <end position="435"/>
    </location>
</feature>
<dbReference type="Pfam" id="PF01232">
    <property type="entry name" value="Mannitol_dh"/>
    <property type="match status" value="1"/>
</dbReference>
<evidence type="ECO:0000256" key="2">
    <source>
        <dbReference type="ARBA" id="ARBA00023027"/>
    </source>
</evidence>
<dbReference type="GO" id="GO:0019698">
    <property type="term" value="P:D-galacturonate catabolic process"/>
    <property type="evidence" value="ECO:0007669"/>
    <property type="project" value="TreeGrafter"/>
</dbReference>
<comment type="caution">
    <text evidence="6">The sequence shown here is derived from an EMBL/GenBank/DDBJ whole genome shotgun (WGS) entry which is preliminary data.</text>
</comment>
<sequence length="468" mass="52979">MQTINKQPVTTYPPRVIQFGEGNFMRGFFNWQLAQMNKQGLFQGSAIVVQPIEQGLKPLLDQQDHLYTVILEGLVEGAPVQTTEIISTIHSVINPYQQWQAFLALAENEQLDVIVSNTTEAGIRFDESDAFMDTPPSSFPAKLTALLYRRFQLEKPGFTIIPCELIDRNGEKLKEAVLAYARLWALPAAFIEWLDTDNQFCCSLVDRIVPGYPRETAAEYEAMLGYHDQLMVTAEPFMLWVIEGTKVEEKLPLQAAGLNVIVTDDMTPYREQKVHLLNGPHTAIVSLGRLAGLETVEDVVNDPDFALYLDHLFQEELIPMLDLPESQLTAYAEEIKERFKNPYVHHQLQSIALNSVSKFTARLLPVLMRYSQKKQQFPKRITASLAALLYRYLTCPFEDDASVTAIFAQAQEMAPSQQIDFLLGSDALWQTDLRFLTAEITDMVALLSQDGPRALLHYVEQNDYATPI</sequence>
<dbReference type="GO" id="GO:0005829">
    <property type="term" value="C:cytosol"/>
    <property type="evidence" value="ECO:0007669"/>
    <property type="project" value="TreeGrafter"/>
</dbReference>
<comment type="catalytic activity">
    <reaction evidence="3">
        <text>D-mannitol 1-phosphate + NAD(+) = beta-D-fructose 6-phosphate + NADH + H(+)</text>
        <dbReference type="Rhea" id="RHEA:19661"/>
        <dbReference type="ChEBI" id="CHEBI:15378"/>
        <dbReference type="ChEBI" id="CHEBI:57540"/>
        <dbReference type="ChEBI" id="CHEBI:57634"/>
        <dbReference type="ChEBI" id="CHEBI:57945"/>
        <dbReference type="ChEBI" id="CHEBI:61381"/>
        <dbReference type="EC" id="1.1.1.17"/>
    </reaction>
</comment>
<dbReference type="InterPro" id="IPR013328">
    <property type="entry name" value="6PGD_dom2"/>
</dbReference>
<dbReference type="InterPro" id="IPR013131">
    <property type="entry name" value="Mannitol_DH_N"/>
</dbReference>
<dbReference type="GO" id="GO:0008926">
    <property type="term" value="F:mannitol-1-phosphate 5-dehydrogenase activity"/>
    <property type="evidence" value="ECO:0007669"/>
    <property type="project" value="UniProtKB-EC"/>
</dbReference>
<dbReference type="Gene3D" id="1.10.1040.10">
    <property type="entry name" value="N-(1-d-carboxylethyl)-l-norvaline Dehydrogenase, domain 2"/>
    <property type="match status" value="1"/>
</dbReference>
<dbReference type="PANTHER" id="PTHR30524:SF0">
    <property type="entry name" value="ALTRONATE OXIDOREDUCTASE-RELATED"/>
    <property type="match status" value="1"/>
</dbReference>
<dbReference type="InterPro" id="IPR000669">
    <property type="entry name" value="Mannitol_DH"/>
</dbReference>
<evidence type="ECO:0000256" key="1">
    <source>
        <dbReference type="ARBA" id="ARBA00023002"/>
    </source>
</evidence>
<dbReference type="PANTHER" id="PTHR30524">
    <property type="entry name" value="MANNITOL-1-PHOSPHATE 5-DEHYDROGENASE"/>
    <property type="match status" value="1"/>
</dbReference>
<gene>
    <name evidence="6" type="ORF">A5886_001868</name>
</gene>
<evidence type="ECO:0000259" key="4">
    <source>
        <dbReference type="Pfam" id="PF01232"/>
    </source>
</evidence>
<keyword evidence="7" id="KW-1185">Reference proteome</keyword>
<dbReference type="InterPro" id="IPR036291">
    <property type="entry name" value="NAD(P)-bd_dom_sf"/>
</dbReference>
<dbReference type="NCBIfam" id="NF002969">
    <property type="entry name" value="PRK03643.1"/>
    <property type="match status" value="1"/>
</dbReference>
<dbReference type="InterPro" id="IPR013118">
    <property type="entry name" value="Mannitol_DH_C"/>
</dbReference>
<organism evidence="6 7">
    <name type="scientific">Candidatus Enterococcus testudinis</name>
    <dbReference type="NCBI Taxonomy" id="1834191"/>
    <lineage>
        <taxon>Bacteria</taxon>
        <taxon>Bacillati</taxon>
        <taxon>Bacillota</taxon>
        <taxon>Bacilli</taxon>
        <taxon>Lactobacillales</taxon>
        <taxon>Enterococcaceae</taxon>
        <taxon>Enterococcus</taxon>
    </lineage>
</organism>
<dbReference type="GO" id="GO:0009026">
    <property type="term" value="F:tagaturonate reductase activity"/>
    <property type="evidence" value="ECO:0007669"/>
    <property type="project" value="TreeGrafter"/>
</dbReference>
<evidence type="ECO:0000259" key="5">
    <source>
        <dbReference type="Pfam" id="PF08125"/>
    </source>
</evidence>
<evidence type="ECO:0000313" key="7">
    <source>
        <dbReference type="Proteomes" id="UP000195043"/>
    </source>
</evidence>
<dbReference type="GO" id="GO:0019592">
    <property type="term" value="P:mannitol catabolic process"/>
    <property type="evidence" value="ECO:0007669"/>
    <property type="project" value="TreeGrafter"/>
</dbReference>
<dbReference type="Gene3D" id="3.40.50.720">
    <property type="entry name" value="NAD(P)-binding Rossmann-like Domain"/>
    <property type="match status" value="1"/>
</dbReference>
<keyword evidence="1" id="KW-0560">Oxidoreductase</keyword>
<dbReference type="EMBL" id="NGKU01000001">
    <property type="protein sequence ID" value="OTN76789.1"/>
    <property type="molecule type" value="Genomic_DNA"/>
</dbReference>
<proteinExistence type="predicted"/>
<feature type="domain" description="Mannitol dehydrogenase N-terminal" evidence="4">
    <location>
        <begin position="15"/>
        <end position="251"/>
    </location>
</feature>
<dbReference type="SUPFAM" id="SSF51735">
    <property type="entry name" value="NAD(P)-binding Rossmann-fold domains"/>
    <property type="match status" value="1"/>
</dbReference>